<dbReference type="EC" id="3.5.2.7" evidence="1 7"/>
<feature type="binding site" evidence="7">
    <location>
        <position position="154"/>
    </location>
    <ligand>
        <name>4-imidazolone-5-propanoate</name>
        <dbReference type="ChEBI" id="CHEBI:77893"/>
    </ligand>
</feature>
<feature type="domain" description="Amidohydrolase-related" evidence="8">
    <location>
        <begin position="73"/>
        <end position="416"/>
    </location>
</feature>
<keyword evidence="6 7" id="KW-0408">Iron</keyword>
<gene>
    <name evidence="7" type="primary">hutI</name>
    <name evidence="9" type="ORF">SAMN02745784_02673</name>
</gene>
<comment type="subcellular location">
    <subcellularLocation>
        <location evidence="7">Cytoplasm</location>
    </subcellularLocation>
</comment>
<comment type="function">
    <text evidence="7">Catalyzes the hydrolytic cleavage of the carbon-nitrogen bond in imidazolone-5-propanoate to yield N-formimidoyl-L-glutamate. It is the third step in the universal histidine degradation pathway.</text>
</comment>
<feature type="binding site" evidence="7">
    <location>
        <position position="82"/>
    </location>
    <ligand>
        <name>Fe(3+)</name>
        <dbReference type="ChEBI" id="CHEBI:29034"/>
    </ligand>
</feature>
<dbReference type="Proteomes" id="UP000184114">
    <property type="component" value="Unassembled WGS sequence"/>
</dbReference>
<dbReference type="InterPro" id="IPR011059">
    <property type="entry name" value="Metal-dep_hydrolase_composite"/>
</dbReference>
<keyword evidence="2 7" id="KW-0479">Metal-binding</keyword>
<dbReference type="Gene3D" id="2.30.40.10">
    <property type="entry name" value="Urease, subunit C, domain 1"/>
    <property type="match status" value="1"/>
</dbReference>
<dbReference type="HAMAP" id="MF_00372">
    <property type="entry name" value="HutI"/>
    <property type="match status" value="1"/>
</dbReference>
<feature type="binding site" evidence="7">
    <location>
        <position position="84"/>
    </location>
    <ligand>
        <name>Zn(2+)</name>
        <dbReference type="ChEBI" id="CHEBI:29105"/>
    </ligand>
</feature>
<comment type="pathway">
    <text evidence="7">Amino-acid degradation; L-histidine degradation into L-glutamate; N-formimidoyl-L-glutamate from L-histidine: step 3/3.</text>
</comment>
<feature type="binding site" evidence="7">
    <location>
        <position position="328"/>
    </location>
    <ligand>
        <name>Fe(3+)</name>
        <dbReference type="ChEBI" id="CHEBI:29034"/>
    </ligand>
</feature>
<feature type="binding site" evidence="7">
    <location>
        <position position="188"/>
    </location>
    <ligand>
        <name>4-imidazolone-5-propanoate</name>
        <dbReference type="ChEBI" id="CHEBI:77893"/>
    </ligand>
</feature>
<dbReference type="UniPathway" id="UPA00379">
    <property type="reaction ID" value="UER00551"/>
</dbReference>
<evidence type="ECO:0000256" key="5">
    <source>
        <dbReference type="ARBA" id="ARBA00022833"/>
    </source>
</evidence>
<evidence type="ECO:0000313" key="9">
    <source>
        <dbReference type="EMBL" id="SHF05745.1"/>
    </source>
</evidence>
<keyword evidence="4 7" id="KW-0369">Histidine metabolism</keyword>
<dbReference type="Gene3D" id="3.20.20.140">
    <property type="entry name" value="Metal-dependent hydrolases"/>
    <property type="match status" value="1"/>
</dbReference>
<protein>
    <recommendedName>
        <fullName evidence="1 7">Imidazolonepropionase</fullName>
        <ecNumber evidence="1 7">3.5.2.7</ecNumber>
    </recommendedName>
    <alternativeName>
        <fullName evidence="7">Imidazolone-5-propionate hydrolase</fullName>
    </alternativeName>
</protein>
<dbReference type="GO" id="GO:0019556">
    <property type="term" value="P:L-histidine catabolic process to glutamate and formamide"/>
    <property type="evidence" value="ECO:0007669"/>
    <property type="project" value="UniProtKB-UniRule"/>
</dbReference>
<comment type="catalytic activity">
    <reaction evidence="7">
        <text>4-imidazolone-5-propanoate + H2O = N-formimidoyl-L-glutamate</text>
        <dbReference type="Rhea" id="RHEA:23660"/>
        <dbReference type="ChEBI" id="CHEBI:15377"/>
        <dbReference type="ChEBI" id="CHEBI:58928"/>
        <dbReference type="ChEBI" id="CHEBI:77893"/>
        <dbReference type="EC" id="3.5.2.7"/>
    </reaction>
</comment>
<evidence type="ECO:0000256" key="6">
    <source>
        <dbReference type="ARBA" id="ARBA00023004"/>
    </source>
</evidence>
<dbReference type="RefSeq" id="WP_072977165.1">
    <property type="nucleotide sequence ID" value="NZ_FQTY01000017.1"/>
</dbReference>
<proteinExistence type="inferred from homology"/>
<dbReference type="InterPro" id="IPR032466">
    <property type="entry name" value="Metal_Hydrolase"/>
</dbReference>
<dbReference type="InterPro" id="IPR005920">
    <property type="entry name" value="HutI"/>
</dbReference>
<dbReference type="SUPFAM" id="SSF51556">
    <property type="entry name" value="Metallo-dependent hydrolases"/>
    <property type="match status" value="1"/>
</dbReference>
<keyword evidence="7" id="KW-0963">Cytoplasm</keyword>
<dbReference type="STRING" id="1123404.SAMN02745784_02673"/>
<dbReference type="GO" id="GO:0019557">
    <property type="term" value="P:L-histidine catabolic process to glutamate and formate"/>
    <property type="evidence" value="ECO:0007669"/>
    <property type="project" value="UniProtKB-UniPathway"/>
</dbReference>
<name>A0A1M4YIT7_9FIRM</name>
<feature type="binding site" evidence="7">
    <location>
        <position position="333"/>
    </location>
    <ligand>
        <name>4-imidazolone-5-propanoate</name>
        <dbReference type="ChEBI" id="CHEBI:77893"/>
    </ligand>
</feature>
<keyword evidence="3 7" id="KW-0378">Hydrolase</keyword>
<keyword evidence="5 7" id="KW-0862">Zinc</keyword>
<evidence type="ECO:0000259" key="8">
    <source>
        <dbReference type="Pfam" id="PF01979"/>
    </source>
</evidence>
<evidence type="ECO:0000256" key="1">
    <source>
        <dbReference type="ARBA" id="ARBA00012864"/>
    </source>
</evidence>
<feature type="binding site" evidence="7">
    <location>
        <position position="84"/>
    </location>
    <ligand>
        <name>Fe(3+)</name>
        <dbReference type="ChEBI" id="CHEBI:29034"/>
    </ligand>
</feature>
<dbReference type="InterPro" id="IPR006680">
    <property type="entry name" value="Amidohydro-rel"/>
</dbReference>
<feature type="binding site" evidence="7">
    <location>
        <position position="82"/>
    </location>
    <ligand>
        <name>Zn(2+)</name>
        <dbReference type="ChEBI" id="CHEBI:29105"/>
    </ligand>
</feature>
<organism evidence="9 10">
    <name type="scientific">Tissierella praeacuta DSM 18095</name>
    <dbReference type="NCBI Taxonomy" id="1123404"/>
    <lineage>
        <taxon>Bacteria</taxon>
        <taxon>Bacillati</taxon>
        <taxon>Bacillota</taxon>
        <taxon>Tissierellia</taxon>
        <taxon>Tissierellales</taxon>
        <taxon>Tissierellaceae</taxon>
        <taxon>Tissierella</taxon>
    </lineage>
</organism>
<evidence type="ECO:0000313" key="10">
    <source>
        <dbReference type="Proteomes" id="UP000184114"/>
    </source>
</evidence>
<comment type="cofactor">
    <cofactor evidence="7">
        <name>Zn(2+)</name>
        <dbReference type="ChEBI" id="CHEBI:29105"/>
    </cofactor>
    <cofactor evidence="7">
        <name>Fe(3+)</name>
        <dbReference type="ChEBI" id="CHEBI:29034"/>
    </cofactor>
    <text evidence="7">Binds 1 zinc or iron ion per subunit.</text>
</comment>
<dbReference type="EMBL" id="FQTY01000017">
    <property type="protein sequence ID" value="SHF05745.1"/>
    <property type="molecule type" value="Genomic_DNA"/>
</dbReference>
<feature type="binding site" evidence="7">
    <location>
        <position position="253"/>
    </location>
    <ligand>
        <name>Zn(2+)</name>
        <dbReference type="ChEBI" id="CHEBI:29105"/>
    </ligand>
</feature>
<feature type="binding site" evidence="7">
    <location>
        <position position="328"/>
    </location>
    <ligand>
        <name>Zn(2+)</name>
        <dbReference type="ChEBI" id="CHEBI:29105"/>
    </ligand>
</feature>
<dbReference type="GeneID" id="90995295"/>
<evidence type="ECO:0000256" key="4">
    <source>
        <dbReference type="ARBA" id="ARBA00022808"/>
    </source>
</evidence>
<accession>A0A1M4YIT7</accession>
<dbReference type="FunFam" id="3.20.20.140:FF:000007">
    <property type="entry name" value="Imidazolonepropionase"/>
    <property type="match status" value="1"/>
</dbReference>
<dbReference type="CDD" id="cd01296">
    <property type="entry name" value="Imidazolone-5PH"/>
    <property type="match status" value="1"/>
</dbReference>
<evidence type="ECO:0000256" key="3">
    <source>
        <dbReference type="ARBA" id="ARBA00022801"/>
    </source>
</evidence>
<dbReference type="PANTHER" id="PTHR42752">
    <property type="entry name" value="IMIDAZOLONEPROPIONASE"/>
    <property type="match status" value="1"/>
</dbReference>
<evidence type="ECO:0000256" key="2">
    <source>
        <dbReference type="ARBA" id="ARBA00022723"/>
    </source>
</evidence>
<reference evidence="10" key="1">
    <citation type="submission" date="2016-11" db="EMBL/GenBank/DDBJ databases">
        <authorList>
            <person name="Varghese N."/>
            <person name="Submissions S."/>
        </authorList>
    </citation>
    <scope>NUCLEOTIDE SEQUENCE [LARGE SCALE GENOMIC DNA]</scope>
    <source>
        <strain evidence="10">DSM 18095</strain>
    </source>
</reference>
<dbReference type="Pfam" id="PF01979">
    <property type="entry name" value="Amidohydro_1"/>
    <property type="match status" value="1"/>
</dbReference>
<dbReference type="SUPFAM" id="SSF51338">
    <property type="entry name" value="Composite domain of metallo-dependent hydrolases"/>
    <property type="match status" value="1"/>
</dbReference>
<feature type="binding site" evidence="7">
    <location>
        <position position="253"/>
    </location>
    <ligand>
        <name>Fe(3+)</name>
        <dbReference type="ChEBI" id="CHEBI:29034"/>
    </ligand>
</feature>
<sequence>MKATLVIKNIDNLITLKGENKPRVKNSLKDIGIIKNGVIALDGEKIVYVGEGELPSDIIIDENTMFLDGNGKTVTPGLVDSHTHLVHGGSRENELAMKLKGVPYLDILAAGGGIHSTVKSTRESTFEQLYNKAKKSLDTMLGFGVTTIEAKSGYGIDDFDTELKQLEVANKLNTDHPVDIVSTFMAAHAIPKDYKDNPDEFVDIIIKDMIPKVAERKLAEFCDVFCEKGVFTIEQSRQILLAAREYGMEPKLHADEIEPLGGAELAAEIGCITADHLIAASDTGIEEMAKNTVIANLLPGTSFNLQTGKFAMARKMIDIGVPVALSTDYNPGSCPTENLQLIMSFASLIMKLTPEEVITAVTINGAAALGLESEIGSLEIGKQGDIVIFDAPNLEYILYHFGVNHVDTVVKKGKIVYRDNKIIN</sequence>
<keyword evidence="10" id="KW-1185">Reference proteome</keyword>
<dbReference type="NCBIfam" id="TIGR01224">
    <property type="entry name" value="hutI"/>
    <property type="match status" value="1"/>
</dbReference>
<dbReference type="GO" id="GO:0005737">
    <property type="term" value="C:cytoplasm"/>
    <property type="evidence" value="ECO:0007669"/>
    <property type="project" value="UniProtKB-SubCell"/>
</dbReference>
<dbReference type="GO" id="GO:0008270">
    <property type="term" value="F:zinc ion binding"/>
    <property type="evidence" value="ECO:0007669"/>
    <property type="project" value="UniProtKB-UniRule"/>
</dbReference>
<comment type="similarity">
    <text evidence="7">Belongs to the metallo-dependent hydrolases superfamily. HutI family.</text>
</comment>
<feature type="binding site" evidence="7">
    <location>
        <position position="330"/>
    </location>
    <ligand>
        <name>N-formimidoyl-L-glutamate</name>
        <dbReference type="ChEBI" id="CHEBI:58928"/>
    </ligand>
</feature>
<dbReference type="GO" id="GO:0050480">
    <property type="term" value="F:imidazolonepropionase activity"/>
    <property type="evidence" value="ECO:0007669"/>
    <property type="project" value="UniProtKB-UniRule"/>
</dbReference>
<feature type="binding site" evidence="7">
    <location>
        <position position="332"/>
    </location>
    <ligand>
        <name>N-formimidoyl-L-glutamate</name>
        <dbReference type="ChEBI" id="CHEBI:58928"/>
    </ligand>
</feature>
<feature type="binding site" evidence="7">
    <location>
        <position position="256"/>
    </location>
    <ligand>
        <name>4-imidazolone-5-propanoate</name>
        <dbReference type="ChEBI" id="CHEBI:77893"/>
    </ligand>
</feature>
<dbReference type="AlphaFoldDB" id="A0A1M4YIT7"/>
<feature type="binding site" evidence="7">
    <location>
        <position position="91"/>
    </location>
    <ligand>
        <name>4-imidazolone-5-propanoate</name>
        <dbReference type="ChEBI" id="CHEBI:77893"/>
    </ligand>
</feature>
<feature type="binding site" evidence="7">
    <location>
        <position position="154"/>
    </location>
    <ligand>
        <name>N-formimidoyl-L-glutamate</name>
        <dbReference type="ChEBI" id="CHEBI:58928"/>
    </ligand>
</feature>
<dbReference type="PANTHER" id="PTHR42752:SF1">
    <property type="entry name" value="IMIDAZOLONEPROPIONASE-RELATED"/>
    <property type="match status" value="1"/>
</dbReference>
<evidence type="ECO:0000256" key="7">
    <source>
        <dbReference type="HAMAP-Rule" id="MF_00372"/>
    </source>
</evidence>
<dbReference type="GO" id="GO:0005506">
    <property type="term" value="F:iron ion binding"/>
    <property type="evidence" value="ECO:0007669"/>
    <property type="project" value="UniProtKB-UniRule"/>
</dbReference>